<dbReference type="Proteomes" id="UP001207116">
    <property type="component" value="Unassembled WGS sequence"/>
</dbReference>
<dbReference type="AlphaFoldDB" id="A0AAE3MJ02"/>
<evidence type="ECO:0000313" key="1">
    <source>
        <dbReference type="EMBL" id="MCX2718580.1"/>
    </source>
</evidence>
<accession>A0AAE3MJ02</accession>
<evidence type="ECO:0000313" key="2">
    <source>
        <dbReference type="Proteomes" id="UP001207116"/>
    </source>
</evidence>
<gene>
    <name evidence="1" type="ORF">OO016_03100</name>
</gene>
<dbReference type="InterPro" id="IPR011990">
    <property type="entry name" value="TPR-like_helical_dom_sf"/>
</dbReference>
<proteinExistence type="predicted"/>
<protein>
    <recommendedName>
        <fullName evidence="3">Tetratricopeptide repeat protein</fullName>
    </recommendedName>
</protein>
<organism evidence="1 2">
    <name type="scientific">Lentiprolixibacter aurantiacus</name>
    <dbReference type="NCBI Taxonomy" id="2993939"/>
    <lineage>
        <taxon>Bacteria</taxon>
        <taxon>Pseudomonadati</taxon>
        <taxon>Bacteroidota</taxon>
        <taxon>Flavobacteriia</taxon>
        <taxon>Flavobacteriales</taxon>
        <taxon>Flavobacteriaceae</taxon>
        <taxon>Lentiprolixibacter</taxon>
    </lineage>
</organism>
<name>A0AAE3MJ02_9FLAO</name>
<dbReference type="SUPFAM" id="SSF48452">
    <property type="entry name" value="TPR-like"/>
    <property type="match status" value="1"/>
</dbReference>
<sequence>MLLLSTSPGLMAQEEESAEVFLEEYTDQFQECFFEALKQKGIGNYDKAINLLLKCGEYTTSQNVLDYELARVYFANRQYVQAQDYALKALKDQPENVWILNTLMDIVQAQGNDLLLFQDRIPWDNVKLRNNLASLYFQKNNYTNARRILETLPKTVFTAQLERKISDSLNKEQQISSSIVKDSPQENPLEVLRMELQQLQDSEKFSLLETRAGEALENYPAQPWVYYYFGLSLHRNGKSSEASGILESALDFLIDNNDLQQKIYKELAAVYTALGNPSKANMYLSKIKSGS</sequence>
<reference evidence="1" key="1">
    <citation type="submission" date="2022-11" db="EMBL/GenBank/DDBJ databases">
        <title>The characterization of three novel Bacteroidetes species and genomic analysis of their roles in tidal elemental geochemical cycles.</title>
        <authorList>
            <person name="Ma K.-J."/>
        </authorList>
    </citation>
    <scope>NUCLEOTIDE SEQUENCE</scope>
    <source>
        <strain evidence="1">M415</strain>
    </source>
</reference>
<dbReference type="Gene3D" id="1.25.40.10">
    <property type="entry name" value="Tetratricopeptide repeat domain"/>
    <property type="match status" value="2"/>
</dbReference>
<evidence type="ECO:0008006" key="3">
    <source>
        <dbReference type="Google" id="ProtNLM"/>
    </source>
</evidence>
<comment type="caution">
    <text evidence="1">The sequence shown here is derived from an EMBL/GenBank/DDBJ whole genome shotgun (WGS) entry which is preliminary data.</text>
</comment>
<dbReference type="RefSeq" id="WP_266010746.1">
    <property type="nucleotide sequence ID" value="NZ_JAPFQP010000001.1"/>
</dbReference>
<dbReference type="EMBL" id="JAPFQP010000001">
    <property type="protein sequence ID" value="MCX2718580.1"/>
    <property type="molecule type" value="Genomic_DNA"/>
</dbReference>
<keyword evidence="2" id="KW-1185">Reference proteome</keyword>